<evidence type="ECO:0000256" key="1">
    <source>
        <dbReference type="SAM" id="Coils"/>
    </source>
</evidence>
<reference evidence="3 4" key="1">
    <citation type="submission" date="2013-02" db="EMBL/GenBank/DDBJ databases">
        <title>The Genome Annotation of Plasmodium falciparum Vietnam Oak-Knoll (FVO).</title>
        <authorList>
            <consortium name="The Broad Institute Genome Sequencing Platform"/>
            <consortium name="The Broad Institute Genome Sequencing Center for Infectious Disease"/>
            <person name="Neafsey D."/>
            <person name="Hoffman S."/>
            <person name="Volkman S."/>
            <person name="Rosenthal P."/>
            <person name="Walker B."/>
            <person name="Young S.K."/>
            <person name="Zeng Q."/>
            <person name="Gargeya S."/>
            <person name="Fitzgerald M."/>
            <person name="Haas B."/>
            <person name="Abouelleil A."/>
            <person name="Allen A.W."/>
            <person name="Alvarado L."/>
            <person name="Arachchi H.M."/>
            <person name="Berlin A.M."/>
            <person name="Chapman S.B."/>
            <person name="Gainer-Dewar J."/>
            <person name="Goldberg J."/>
            <person name="Griggs A."/>
            <person name="Gujja S."/>
            <person name="Hansen M."/>
            <person name="Howarth C."/>
            <person name="Imamovic A."/>
            <person name="Ireland A."/>
            <person name="Larimer J."/>
            <person name="McCowan C."/>
            <person name="Murphy C."/>
            <person name="Pearson M."/>
            <person name="Poon T.W."/>
            <person name="Priest M."/>
            <person name="Roberts A."/>
            <person name="Saif S."/>
            <person name="Shea T."/>
            <person name="Sisk P."/>
            <person name="Sykes S."/>
            <person name="Wortman J."/>
            <person name="Nusbaum C."/>
            <person name="Birren B."/>
        </authorList>
    </citation>
    <scope>NUCLEOTIDE SEQUENCE [LARGE SCALE GENOMIC DNA]</scope>
    <source>
        <strain evidence="4">Vietnam Oak-Knoll (FVO)</strain>
    </source>
</reference>
<keyword evidence="1" id="KW-0175">Coiled coil</keyword>
<reference evidence="3 4" key="2">
    <citation type="submission" date="2013-02" db="EMBL/GenBank/DDBJ databases">
        <title>The Genome Sequence of Plasmodium falciparum Vietnam Oak-Knoll (FVO).</title>
        <authorList>
            <consortium name="The Broad Institute Genome Sequencing Platform"/>
            <consortium name="The Broad Institute Genome Sequencing Center for Infectious Disease"/>
            <person name="Neafsey D."/>
            <person name="Cheeseman I."/>
            <person name="Volkman S."/>
            <person name="Adams J."/>
            <person name="Walker B."/>
            <person name="Young S.K."/>
            <person name="Zeng Q."/>
            <person name="Gargeya S."/>
            <person name="Fitzgerald M."/>
            <person name="Haas B."/>
            <person name="Abouelleil A."/>
            <person name="Alvarado L."/>
            <person name="Arachchi H.M."/>
            <person name="Berlin A.M."/>
            <person name="Chapman S.B."/>
            <person name="Dewar J."/>
            <person name="Goldberg J."/>
            <person name="Griggs A."/>
            <person name="Gujja S."/>
            <person name="Hansen M."/>
            <person name="Howarth C."/>
            <person name="Imamovic A."/>
            <person name="Larimer J."/>
            <person name="McCowan C."/>
            <person name="Murphy C."/>
            <person name="Neiman D."/>
            <person name="Pearson M."/>
            <person name="Priest M."/>
            <person name="Roberts A."/>
            <person name="Saif S."/>
            <person name="Shea T."/>
            <person name="Sisk P."/>
            <person name="Sykes S."/>
            <person name="Wortman J."/>
            <person name="Nusbaum C."/>
            <person name="Birren B."/>
        </authorList>
    </citation>
    <scope>NUCLEOTIDE SEQUENCE [LARGE SCALE GENOMIC DNA]</scope>
    <source>
        <strain evidence="4">Vietnam Oak-Knoll (FVO)</strain>
    </source>
</reference>
<dbReference type="GO" id="GO:0019799">
    <property type="term" value="F:tubulin N-acetyltransferase activity"/>
    <property type="evidence" value="ECO:0007669"/>
    <property type="project" value="InterPro"/>
</dbReference>
<feature type="domain" description="N-acetyltransferase" evidence="2">
    <location>
        <begin position="28"/>
        <end position="108"/>
    </location>
</feature>
<dbReference type="Pfam" id="PF05301">
    <property type="entry name" value="Acetyltransf_16"/>
    <property type="match status" value="1"/>
</dbReference>
<organism evidence="3 4">
    <name type="scientific">Plasmodium falciparum Vietnam Oak-Knoll</name>
    <name type="common">FVO</name>
    <dbReference type="NCBI Taxonomy" id="1036723"/>
    <lineage>
        <taxon>Eukaryota</taxon>
        <taxon>Sar</taxon>
        <taxon>Alveolata</taxon>
        <taxon>Apicomplexa</taxon>
        <taxon>Aconoidasida</taxon>
        <taxon>Haemosporida</taxon>
        <taxon>Plasmodiidae</taxon>
        <taxon>Plasmodium</taxon>
        <taxon>Plasmodium (Laverania)</taxon>
    </lineage>
</organism>
<name>A0A024V7X9_PLAFA</name>
<keyword evidence="3" id="KW-0808">Transferase</keyword>
<evidence type="ECO:0000259" key="2">
    <source>
        <dbReference type="Pfam" id="PF05301"/>
    </source>
</evidence>
<accession>A0A024V7X9</accession>
<sequence>METFNHIDIKKYTREDLLYLRNTNNVLFKMFQKQVDEIACLSSKEQKLCGTLTSINNIINENYTIYCLIHTDGLIGFIKVTINQIGEKNLYLYDKIKLHYGKCTCRLDENDEPPIFTDLIENEKKIGTVRITNPLPKIERRDELKDNYMKWLKTERLMRPNERRLEYEQMQEKYLESIKLTHDIKKDVKLAKAIKSHYPRGIVGVDSIYNENTVLYKDQHEEIKKKYEIKEKRLKEKGEVLEKHNQKNGNFLTFQENN</sequence>
<protein>
    <submittedName>
        <fullName evidence="3">Alpha-tubulin N-acetyltransferase</fullName>
    </submittedName>
</protein>
<evidence type="ECO:0000313" key="3">
    <source>
        <dbReference type="EMBL" id="ETW18657.1"/>
    </source>
</evidence>
<dbReference type="EMBL" id="KI925078">
    <property type="protein sequence ID" value="ETW18657.1"/>
    <property type="molecule type" value="Genomic_DNA"/>
</dbReference>
<dbReference type="Gene3D" id="3.40.630.30">
    <property type="match status" value="1"/>
</dbReference>
<dbReference type="AlphaFoldDB" id="A0A024V7X9"/>
<gene>
    <name evidence="3" type="ORF">PFFVO_02553</name>
</gene>
<dbReference type="Proteomes" id="UP000030690">
    <property type="component" value="Unassembled WGS sequence"/>
</dbReference>
<evidence type="ECO:0000313" key="4">
    <source>
        <dbReference type="Proteomes" id="UP000030690"/>
    </source>
</evidence>
<feature type="coiled-coil region" evidence="1">
    <location>
        <begin position="217"/>
        <end position="247"/>
    </location>
</feature>
<dbReference type="InterPro" id="IPR007965">
    <property type="entry name" value="GNAT_ATAT"/>
</dbReference>
<dbReference type="GO" id="GO:0005874">
    <property type="term" value="C:microtubule"/>
    <property type="evidence" value="ECO:0007669"/>
    <property type="project" value="InterPro"/>
</dbReference>
<dbReference type="OrthoDB" id="375025at2759"/>
<proteinExistence type="predicted"/>